<dbReference type="InterPro" id="IPR002591">
    <property type="entry name" value="Phosphodiest/P_Trfase"/>
</dbReference>
<protein>
    <submittedName>
        <fullName evidence="2">Alkaline phosphatase family protein</fullName>
    </submittedName>
</protein>
<sequence length="462" mass="49401">MITGYRMKHFLPRRFCLPVLLLLAFAAPIHAASSERPVLLISIDGLHPSYLIEAQKYGVKAPVLREFVSKGAYASAVINVTPTVTYPNHIALVTGVAPAEHGIHTNTVFDPEGVEKGAWNWYGAQIKAPTLWDAAKAKGLTTAAVLWPVSVAHSSIDYNMPEYWRVKQPSDNYLLNAVSTPRGFLESIENVGAVFGGAAHEDGSSFDARLTEIAIAMIEKARPQLLTVHIVGLDSVQHAKGPLPVNEAARELLEQLDGLIGRMIAAERKAHPNATIAIVSDHGFIPVNATVNLNAAFAKAGLIELGSDGKLKSWRAYSWNSGGSSSVVLKDRNDRATFATVDKILTELAADTKTGIAGVLRGPEAVAEGALPQASFLVDCNSGFAMGEALTGEVVQPKSKTTGMHGYRNTHPEMNSAFFVMGPGIQAGRNLGTIDIRQIAPTLALELGVQLPTAKMSPLPLR</sequence>
<gene>
    <name evidence="2" type="ORF">GCM10011487_20830</name>
</gene>
<dbReference type="AlphaFoldDB" id="A0A829YAS0"/>
<keyword evidence="1" id="KW-0732">Signal</keyword>
<keyword evidence="3" id="KW-1185">Reference proteome</keyword>
<name>A0A829YAS0_9GAMM</name>
<evidence type="ECO:0000313" key="3">
    <source>
        <dbReference type="Proteomes" id="UP000445000"/>
    </source>
</evidence>
<organism evidence="2 3">
    <name type="scientific">Steroidobacter agaridevorans</name>
    <dbReference type="NCBI Taxonomy" id="2695856"/>
    <lineage>
        <taxon>Bacteria</taxon>
        <taxon>Pseudomonadati</taxon>
        <taxon>Pseudomonadota</taxon>
        <taxon>Gammaproteobacteria</taxon>
        <taxon>Steroidobacterales</taxon>
        <taxon>Steroidobacteraceae</taxon>
        <taxon>Steroidobacter</taxon>
    </lineage>
</organism>
<dbReference type="EMBL" id="BLJN01000002">
    <property type="protein sequence ID" value="GFE80083.1"/>
    <property type="molecule type" value="Genomic_DNA"/>
</dbReference>
<dbReference type="InterPro" id="IPR017850">
    <property type="entry name" value="Alkaline_phosphatase_core_sf"/>
</dbReference>
<accession>A0A829YAS0</accession>
<dbReference type="SUPFAM" id="SSF53649">
    <property type="entry name" value="Alkaline phosphatase-like"/>
    <property type="match status" value="1"/>
</dbReference>
<dbReference type="CDD" id="cd16018">
    <property type="entry name" value="Enpp"/>
    <property type="match status" value="1"/>
</dbReference>
<dbReference type="Gene3D" id="3.40.720.10">
    <property type="entry name" value="Alkaline Phosphatase, subunit A"/>
    <property type="match status" value="1"/>
</dbReference>
<proteinExistence type="predicted"/>
<comment type="caution">
    <text evidence="2">The sequence shown here is derived from an EMBL/GenBank/DDBJ whole genome shotgun (WGS) entry which is preliminary data.</text>
</comment>
<evidence type="ECO:0000256" key="1">
    <source>
        <dbReference type="SAM" id="SignalP"/>
    </source>
</evidence>
<feature type="chain" id="PRO_5032343338" evidence="1">
    <location>
        <begin position="32"/>
        <end position="462"/>
    </location>
</feature>
<dbReference type="Pfam" id="PF01663">
    <property type="entry name" value="Phosphodiest"/>
    <property type="match status" value="1"/>
</dbReference>
<dbReference type="Proteomes" id="UP000445000">
    <property type="component" value="Unassembled WGS sequence"/>
</dbReference>
<reference evidence="3" key="1">
    <citation type="submission" date="2020-01" db="EMBL/GenBank/DDBJ databases">
        <title>'Steroidobacter agaridevorans' sp. nov., agar-degrading bacteria isolated from rhizosphere soils.</title>
        <authorList>
            <person name="Ikenaga M."/>
            <person name="Kataoka M."/>
            <person name="Murouchi A."/>
            <person name="Katsuragi S."/>
            <person name="Sakai M."/>
        </authorList>
    </citation>
    <scope>NUCLEOTIDE SEQUENCE [LARGE SCALE GENOMIC DNA]</scope>
    <source>
        <strain evidence="3">YU21-B</strain>
    </source>
</reference>
<feature type="signal peptide" evidence="1">
    <location>
        <begin position="1"/>
        <end position="31"/>
    </location>
</feature>
<evidence type="ECO:0000313" key="2">
    <source>
        <dbReference type="EMBL" id="GFE80083.1"/>
    </source>
</evidence>
<dbReference type="PANTHER" id="PTHR10151">
    <property type="entry name" value="ECTONUCLEOTIDE PYROPHOSPHATASE/PHOSPHODIESTERASE"/>
    <property type="match status" value="1"/>
</dbReference>
<dbReference type="GO" id="GO:0016787">
    <property type="term" value="F:hydrolase activity"/>
    <property type="evidence" value="ECO:0007669"/>
    <property type="project" value="UniProtKB-ARBA"/>
</dbReference>
<dbReference type="PANTHER" id="PTHR10151:SF120">
    <property type="entry name" value="BIS(5'-ADENOSYL)-TRIPHOSPHATASE"/>
    <property type="match status" value="1"/>
</dbReference>